<keyword evidence="4" id="KW-1185">Reference proteome</keyword>
<evidence type="ECO:0000313" key="3">
    <source>
        <dbReference type="EMBL" id="CAG2217594.1"/>
    </source>
</evidence>
<keyword evidence="2" id="KW-0812">Transmembrane</keyword>
<keyword evidence="2" id="KW-1133">Transmembrane helix</keyword>
<dbReference type="AlphaFoldDB" id="A0A8S3SB71"/>
<feature type="region of interest" description="Disordered" evidence="1">
    <location>
        <begin position="189"/>
        <end position="217"/>
    </location>
</feature>
<evidence type="ECO:0000256" key="1">
    <source>
        <dbReference type="SAM" id="MobiDB-lite"/>
    </source>
</evidence>
<comment type="caution">
    <text evidence="3">The sequence shown here is derived from an EMBL/GenBank/DDBJ whole genome shotgun (WGS) entry which is preliminary data.</text>
</comment>
<dbReference type="Proteomes" id="UP000683360">
    <property type="component" value="Unassembled WGS sequence"/>
</dbReference>
<keyword evidence="2" id="KW-0472">Membrane</keyword>
<protein>
    <submittedName>
        <fullName evidence="3">Uncharacterized protein</fullName>
    </submittedName>
</protein>
<feature type="compositionally biased region" description="Polar residues" evidence="1">
    <location>
        <begin position="357"/>
        <end position="375"/>
    </location>
</feature>
<feature type="region of interest" description="Disordered" evidence="1">
    <location>
        <begin position="331"/>
        <end position="375"/>
    </location>
</feature>
<feature type="compositionally biased region" description="Polar residues" evidence="1">
    <location>
        <begin position="193"/>
        <end position="213"/>
    </location>
</feature>
<reference evidence="3" key="1">
    <citation type="submission" date="2021-03" db="EMBL/GenBank/DDBJ databases">
        <authorList>
            <person name="Bekaert M."/>
        </authorList>
    </citation>
    <scope>NUCLEOTIDE SEQUENCE</scope>
</reference>
<feature type="transmembrane region" description="Helical" evidence="2">
    <location>
        <begin position="232"/>
        <end position="258"/>
    </location>
</feature>
<evidence type="ECO:0000256" key="2">
    <source>
        <dbReference type="SAM" id="Phobius"/>
    </source>
</evidence>
<sequence>MDRRLYSANSWVSYLDSDNPRGFNDQKLHCTIVKLDKKTNEVYVKAAKCDTNHSILCQTSDKEFSVIDDHNYTYAVAQKKCNILDYYSLKDNVRLQNITFEGKSYWTNVLRFLTERWVDNTTDIDALKDITKNMINQRCIYATQGVGPLLAVRKLPCNNVLPFRCSPAYTTVVTADTLNTGTFKHTTSHENQSKFPFPEATSTSYNTTDSSGSGYRKFEEDEEIDRTRITDVFILIIGITSFLSILIISTAIFVFYLYKQKRKQYSLEIQDRNAIKTRRDLYFATEDICSDYLDLQWIPSESDMKSSQFSWKEYIKNNVNTEIAINETMKSNEQGSSTQNVNSGNAAHTVRPVSSPKYATSTVTKSARLGTSTGKANNENAAYTAVKLIRHIPSNKVDIDPDIETKSEYHHLDYTLKSDEKCSIDGNEHNRTKQKENDMVYEDPWDEETSKFQRAFSQIRQGMVHRGRSIRKSILKRQSRIRGNDAYTVTELSVDNFVYDSPKAENAKEDVAENIIEGKDMSYKAEAMDDVSQCTLRNKVNRQSKCVKPDTRRSSVKLTFQRMFSLKTFKTPASVEQAIHSNSLDDCA</sequence>
<evidence type="ECO:0000313" key="4">
    <source>
        <dbReference type="Proteomes" id="UP000683360"/>
    </source>
</evidence>
<accession>A0A8S3SB71</accession>
<organism evidence="3 4">
    <name type="scientific">Mytilus edulis</name>
    <name type="common">Blue mussel</name>
    <dbReference type="NCBI Taxonomy" id="6550"/>
    <lineage>
        <taxon>Eukaryota</taxon>
        <taxon>Metazoa</taxon>
        <taxon>Spiralia</taxon>
        <taxon>Lophotrochozoa</taxon>
        <taxon>Mollusca</taxon>
        <taxon>Bivalvia</taxon>
        <taxon>Autobranchia</taxon>
        <taxon>Pteriomorphia</taxon>
        <taxon>Mytilida</taxon>
        <taxon>Mytiloidea</taxon>
        <taxon>Mytilidae</taxon>
        <taxon>Mytilinae</taxon>
        <taxon>Mytilus</taxon>
    </lineage>
</organism>
<proteinExistence type="predicted"/>
<dbReference type="EMBL" id="CAJPWZ010001546">
    <property type="protein sequence ID" value="CAG2217594.1"/>
    <property type="molecule type" value="Genomic_DNA"/>
</dbReference>
<feature type="compositionally biased region" description="Polar residues" evidence="1">
    <location>
        <begin position="331"/>
        <end position="346"/>
    </location>
</feature>
<name>A0A8S3SB71_MYTED</name>
<dbReference type="OrthoDB" id="6110149at2759"/>
<gene>
    <name evidence="3" type="ORF">MEDL_31275</name>
</gene>